<dbReference type="OrthoDB" id="2831684at2759"/>
<keyword evidence="2" id="KW-1185">Reference proteome</keyword>
<evidence type="ECO:0000313" key="1">
    <source>
        <dbReference type="EMBL" id="CEL01850.1"/>
    </source>
</evidence>
<dbReference type="InterPro" id="IPR017853">
    <property type="entry name" value="GH"/>
</dbReference>
<dbReference type="PANTHER" id="PTHR36183:SF2">
    <property type="entry name" value="BETA-GLUCURONIDASE C-TERMINAL DOMAIN-CONTAINING PROTEIN"/>
    <property type="match status" value="1"/>
</dbReference>
<dbReference type="AlphaFoldDB" id="A0A0U5C2U9"/>
<dbReference type="Proteomes" id="UP000054771">
    <property type="component" value="Unassembled WGS sequence"/>
</dbReference>
<reference evidence="2" key="1">
    <citation type="journal article" date="2016" name="Genome Announc.">
        <title>Draft genome sequences of fungus Aspergillus calidoustus.</title>
        <authorList>
            <person name="Horn F."/>
            <person name="Linde J."/>
            <person name="Mattern D.J."/>
            <person name="Walther G."/>
            <person name="Guthke R."/>
            <person name="Scherlach K."/>
            <person name="Martin K."/>
            <person name="Brakhage A.A."/>
            <person name="Petzke L."/>
            <person name="Valiante V."/>
        </authorList>
    </citation>
    <scope>NUCLEOTIDE SEQUENCE [LARGE SCALE GENOMIC DNA]</scope>
    <source>
        <strain evidence="2">SF006504</strain>
    </source>
</reference>
<dbReference type="PANTHER" id="PTHR36183">
    <property type="entry name" value="BETA-GLUCURONIDASE"/>
    <property type="match status" value="1"/>
</dbReference>
<name>A0A0U5C2U9_ASPCI</name>
<gene>
    <name evidence="1" type="ORF">ASPCAL01426</name>
</gene>
<proteinExistence type="predicted"/>
<evidence type="ECO:0000313" key="2">
    <source>
        <dbReference type="Proteomes" id="UP000054771"/>
    </source>
</evidence>
<dbReference type="EMBL" id="CDMC01000001">
    <property type="protein sequence ID" value="CEL01850.1"/>
    <property type="molecule type" value="Genomic_DNA"/>
</dbReference>
<dbReference type="Gene3D" id="3.20.20.80">
    <property type="entry name" value="Glycosidases"/>
    <property type="match status" value="1"/>
</dbReference>
<sequence length="216" mass="23376">MTDGSKLRAIADYKGIQYVLGETGSVSCHGAGDVSDTYAAAVWAVDYLLYLATLKVSRVYFHQGTGFLYSSWMPIASETDGTPRFLHPQYYGNLLTAHALASTTQQVVMLASETSFTAYGIYTADESSAIQHRTAHPPPTRRHRQSPRIQRHAGRRFETVRRLTGPGADAKGGASFAGLTVDSNGALAGCEIVERLGRGVKMFVGDMEAVPISIEE</sequence>
<dbReference type="SUPFAM" id="SSF51445">
    <property type="entry name" value="(Trans)glycosidases"/>
    <property type="match status" value="1"/>
</dbReference>
<evidence type="ECO:0008006" key="3">
    <source>
        <dbReference type="Google" id="ProtNLM"/>
    </source>
</evidence>
<dbReference type="InterPro" id="IPR052974">
    <property type="entry name" value="GH79_Enzymes"/>
</dbReference>
<protein>
    <recommendedName>
        <fullName evidence="3">Beta-glucuronidase C-terminal domain-containing protein</fullName>
    </recommendedName>
</protein>
<organism evidence="1 2">
    <name type="scientific">Aspergillus calidoustus</name>
    <dbReference type="NCBI Taxonomy" id="454130"/>
    <lineage>
        <taxon>Eukaryota</taxon>
        <taxon>Fungi</taxon>
        <taxon>Dikarya</taxon>
        <taxon>Ascomycota</taxon>
        <taxon>Pezizomycotina</taxon>
        <taxon>Eurotiomycetes</taxon>
        <taxon>Eurotiomycetidae</taxon>
        <taxon>Eurotiales</taxon>
        <taxon>Aspergillaceae</taxon>
        <taxon>Aspergillus</taxon>
        <taxon>Aspergillus subgen. Nidulantes</taxon>
    </lineage>
</organism>
<accession>A0A0U5C2U9</accession>